<feature type="region of interest" description="Disordered" evidence="1">
    <location>
        <begin position="466"/>
        <end position="511"/>
    </location>
</feature>
<feature type="region of interest" description="Disordered" evidence="1">
    <location>
        <begin position="635"/>
        <end position="700"/>
    </location>
</feature>
<feature type="compositionally biased region" description="Polar residues" evidence="1">
    <location>
        <begin position="470"/>
        <end position="480"/>
    </location>
</feature>
<feature type="compositionally biased region" description="Low complexity" evidence="1">
    <location>
        <begin position="73"/>
        <end position="82"/>
    </location>
</feature>
<sequence>MKSIMKRMGGGKSDARSDASRSDAGSSQEVASGTWLRGYRIRRETSKSARQATAEARAAAAALAAQAGGGSAPGSAPPVGDAIVSPRAIASPRAEQSLGLGELVEDAGAGDTLLARAAPPASDAAQNGTETNHVAASPLVPVNGAVLAENVSLFAPHEISPSGAEKILPSKDGTSASARSVEAGALAHSTKDADSKIQTETLEPQNSGDQQTQTTSVSSAVEASGSGLPVNSEERPVELFSFLDKVNAELSVPSSEVVDLDQSAPQPEQVGLDMSASGTDKVDVDLSRSVSGNVGVDLSSSATGNINADLQSSGTEKLVSVPLSKPTDIDEPTPQRDNEDLVKVASGAEPAVFFGEEIHTLSPAEEAMLTTLPGEHIAVDGEEKELVPDVEGKVAEPCGEQGGEQDGEQQHDTKEKDMARESQTESPHVTVASNTASEFVDDVVKPDTGATFLSLDSLSMALDSGLSKSAGEQSESQAQRQLPGVSQKKATEANCTQTEPDTTKPAEPSQEVVGVADVARDNGQADGVPALAAAENGARDIGDTQRSQDNELPNLLVVMGTASAAATVAEETANSGAPNSSVNVDATRANGKVAIERADEEPRRSFEQTGTPTQSDGIFVQITRRAKSFGTLLTKSESIDPNGTTPGRRGMMGGLLHRDGSSRSDVSGDTNGTDIAENRSKSSRNNSDKDMEAASMGRAASAFTEMKSRTFLITEPRSTSEAAKYPALDQLTPVPLKPAAMGEREVSVKNHITQLPVMVPKPLGRNWSSDLVALLHNGILSEVIDLYSILESMRLRRLDLTVRDVSSFFEWWWVFKRFVLQMMITEEDVIFRFIESRANLPPGLSESVREKQRVNILDQMSNIDEKGDSFLSGMMVYDETELLDESEGVGKAVLNYMNVIDRSVPGFMRRTIEEDAKVTTRLRHEIVHNMMKAPTQESVFMIQRGSNLERQSEWLREHVKPVNRMLLMSRRKKYLQHRAIVKGFTTRQAEYQLQWGHSGLGVSRSNTQNTDSMHERDFISKQTQ</sequence>
<keyword evidence="3" id="KW-1185">Reference proteome</keyword>
<feature type="region of interest" description="Disordered" evidence="1">
    <location>
        <begin position="394"/>
        <end position="434"/>
    </location>
</feature>
<feature type="region of interest" description="Disordered" evidence="1">
    <location>
        <begin position="1000"/>
        <end position="1024"/>
    </location>
</feature>
<reference evidence="3" key="1">
    <citation type="journal article" date="2019" name="Nat. Commun.">
        <title>Expansion of phycobilisome linker gene families in mesophilic red algae.</title>
        <authorList>
            <person name="Lee J."/>
            <person name="Kim D."/>
            <person name="Bhattacharya D."/>
            <person name="Yoon H.S."/>
        </authorList>
    </citation>
    <scope>NUCLEOTIDE SEQUENCE [LARGE SCALE GENOMIC DNA]</scope>
    <source>
        <strain evidence="3">CCMP 1328</strain>
    </source>
</reference>
<evidence type="ECO:0000256" key="1">
    <source>
        <dbReference type="SAM" id="MobiDB-lite"/>
    </source>
</evidence>
<feature type="compositionally biased region" description="Polar residues" evidence="1">
    <location>
        <begin position="424"/>
        <end position="434"/>
    </location>
</feature>
<dbReference type="AlphaFoldDB" id="A0A5J4YQ19"/>
<dbReference type="Proteomes" id="UP000324585">
    <property type="component" value="Unassembled WGS sequence"/>
</dbReference>
<evidence type="ECO:0000313" key="2">
    <source>
        <dbReference type="EMBL" id="KAA8493559.1"/>
    </source>
</evidence>
<feature type="region of interest" description="Disordered" evidence="1">
    <location>
        <begin position="255"/>
        <end position="277"/>
    </location>
</feature>
<gene>
    <name evidence="2" type="ORF">FVE85_4696</name>
</gene>
<feature type="compositionally biased region" description="Basic and acidic residues" evidence="1">
    <location>
        <begin position="676"/>
        <end position="692"/>
    </location>
</feature>
<feature type="compositionally biased region" description="Low complexity" evidence="1">
    <location>
        <begin position="207"/>
        <end position="227"/>
    </location>
</feature>
<evidence type="ECO:0000313" key="3">
    <source>
        <dbReference type="Proteomes" id="UP000324585"/>
    </source>
</evidence>
<feature type="compositionally biased region" description="Basic and acidic residues" evidence="1">
    <location>
        <begin position="1012"/>
        <end position="1024"/>
    </location>
</feature>
<protein>
    <submittedName>
        <fullName evidence="2">Uncharacterized protein</fullName>
    </submittedName>
</protein>
<dbReference type="EMBL" id="VRMN01000006">
    <property type="protein sequence ID" value="KAA8493559.1"/>
    <property type="molecule type" value="Genomic_DNA"/>
</dbReference>
<feature type="compositionally biased region" description="Basic and acidic residues" evidence="1">
    <location>
        <begin position="408"/>
        <end position="423"/>
    </location>
</feature>
<feature type="region of interest" description="Disordered" evidence="1">
    <location>
        <begin position="162"/>
        <end position="232"/>
    </location>
</feature>
<feature type="region of interest" description="Disordered" evidence="1">
    <location>
        <begin position="1"/>
        <end position="83"/>
    </location>
</feature>
<proteinExistence type="predicted"/>
<accession>A0A5J4YQ19</accession>
<name>A0A5J4YQ19_PORPP</name>
<feature type="compositionally biased region" description="Low complexity" evidence="1">
    <location>
        <begin position="48"/>
        <end position="66"/>
    </location>
</feature>
<comment type="caution">
    <text evidence="2">The sequence shown here is derived from an EMBL/GenBank/DDBJ whole genome shotgun (WGS) entry which is preliminary data.</text>
</comment>
<organism evidence="2 3">
    <name type="scientific">Porphyridium purpureum</name>
    <name type="common">Red alga</name>
    <name type="synonym">Porphyridium cruentum</name>
    <dbReference type="NCBI Taxonomy" id="35688"/>
    <lineage>
        <taxon>Eukaryota</taxon>
        <taxon>Rhodophyta</taxon>
        <taxon>Bangiophyceae</taxon>
        <taxon>Porphyridiales</taxon>
        <taxon>Porphyridiaceae</taxon>
        <taxon>Porphyridium</taxon>
    </lineage>
</organism>